<feature type="transmembrane region" description="Helical" evidence="1">
    <location>
        <begin position="108"/>
        <end position="134"/>
    </location>
</feature>
<feature type="transmembrane region" description="Helical" evidence="1">
    <location>
        <begin position="79"/>
        <end position="101"/>
    </location>
</feature>
<dbReference type="Pfam" id="PF07456">
    <property type="entry name" value="Hpre_diP_synt_I"/>
    <property type="match status" value="1"/>
</dbReference>
<keyword evidence="1" id="KW-0812">Transmembrane</keyword>
<accession>A0ABV2CPE8</accession>
<keyword evidence="1" id="KW-1133">Transmembrane helix</keyword>
<dbReference type="EMBL" id="JBEWLZ010000003">
    <property type="protein sequence ID" value="MET1489780.1"/>
    <property type="molecule type" value="Genomic_DNA"/>
</dbReference>
<proteinExistence type="predicted"/>
<dbReference type="InterPro" id="IPR010898">
    <property type="entry name" value="Hpre_diP_synth_I"/>
</dbReference>
<keyword evidence="1" id="KW-0472">Membrane</keyword>
<sequence length="185" mass="19569">MTPTRILHADESDYRVARYAAAAIALSVAEAAIPTPLPGVKPGLANIIVLLVLMRHGWIEAVWVALLRVFAASLLLGQLFAPGFFLSLAGSLCSLAVLGLARHLPRRWFGAVSLSLLAAFGHIGGQMILARLWLVPHDGIWALWPVFSATATLFGTANGLITARLLREGTDEEVRVAGSGDAAVG</sequence>
<evidence type="ECO:0000256" key="1">
    <source>
        <dbReference type="SAM" id="Phobius"/>
    </source>
</evidence>
<keyword evidence="3" id="KW-1185">Reference proteome</keyword>
<gene>
    <name evidence="2" type="ORF">ABVT11_08060</name>
</gene>
<reference evidence="2 3" key="1">
    <citation type="submission" date="2024-07" db="EMBL/GenBank/DDBJ databases">
        <title>Uliginosibacterium paludis KCTC:42655.</title>
        <authorList>
            <person name="Kim M.K."/>
        </authorList>
    </citation>
    <scope>NUCLEOTIDE SEQUENCE [LARGE SCALE GENOMIC DNA]</scope>
    <source>
        <strain evidence="2 3">KCTC 42655</strain>
    </source>
</reference>
<dbReference type="RefSeq" id="WP_345924891.1">
    <property type="nucleotide sequence ID" value="NZ_JBDIVF010000002.1"/>
</dbReference>
<comment type="caution">
    <text evidence="2">The sequence shown here is derived from an EMBL/GenBank/DDBJ whole genome shotgun (WGS) entry which is preliminary data.</text>
</comment>
<feature type="transmembrane region" description="Helical" evidence="1">
    <location>
        <begin position="45"/>
        <end position="67"/>
    </location>
</feature>
<dbReference type="Gene3D" id="1.10.1760.20">
    <property type="match status" value="1"/>
</dbReference>
<dbReference type="PIRSF" id="PIRSF027391">
    <property type="entry name" value="Hpre_diP_synt_I"/>
    <property type="match status" value="1"/>
</dbReference>
<evidence type="ECO:0000313" key="3">
    <source>
        <dbReference type="Proteomes" id="UP001548590"/>
    </source>
</evidence>
<organism evidence="2 3">
    <name type="scientific">Uliginosibacterium paludis</name>
    <dbReference type="NCBI Taxonomy" id="1615952"/>
    <lineage>
        <taxon>Bacteria</taxon>
        <taxon>Pseudomonadati</taxon>
        <taxon>Pseudomonadota</taxon>
        <taxon>Betaproteobacteria</taxon>
        <taxon>Rhodocyclales</taxon>
        <taxon>Zoogloeaceae</taxon>
        <taxon>Uliginosibacterium</taxon>
    </lineage>
</organism>
<dbReference type="Proteomes" id="UP001548590">
    <property type="component" value="Unassembled WGS sequence"/>
</dbReference>
<dbReference type="InterPro" id="IPR014535">
    <property type="entry name" value="Hpre_diP_synt_I"/>
</dbReference>
<evidence type="ECO:0000313" key="2">
    <source>
        <dbReference type="EMBL" id="MET1489780.1"/>
    </source>
</evidence>
<name>A0ABV2CPE8_9RHOO</name>
<feature type="transmembrane region" description="Helical" evidence="1">
    <location>
        <begin position="140"/>
        <end position="161"/>
    </location>
</feature>
<protein>
    <submittedName>
        <fullName evidence="2">Gx transporter family protein</fullName>
    </submittedName>
</protein>